<dbReference type="SUPFAM" id="SSF50998">
    <property type="entry name" value="Quinoprotein alcohol dehydrogenase-like"/>
    <property type="match status" value="1"/>
</dbReference>
<dbReference type="RefSeq" id="WP_207162479.1">
    <property type="nucleotide sequence ID" value="NZ_CP071382.1"/>
</dbReference>
<dbReference type="InterPro" id="IPR008707">
    <property type="entry name" value="B-propeller_PilY1"/>
</dbReference>
<evidence type="ECO:0000256" key="2">
    <source>
        <dbReference type="ARBA" id="ARBA00008387"/>
    </source>
</evidence>
<evidence type="ECO:0000259" key="8">
    <source>
        <dbReference type="Pfam" id="PF05567"/>
    </source>
</evidence>
<dbReference type="EMBL" id="CP071382">
    <property type="protein sequence ID" value="QSV44665.1"/>
    <property type="molecule type" value="Genomic_DNA"/>
</dbReference>
<keyword evidence="3" id="KW-1029">Fimbrium biogenesis</keyword>
<comment type="similarity">
    <text evidence="2">Belongs to the PilY1 family.</text>
</comment>
<dbReference type="InterPro" id="IPR036465">
    <property type="entry name" value="vWFA_dom_sf"/>
</dbReference>
<evidence type="ECO:0000256" key="6">
    <source>
        <dbReference type="ARBA" id="ARBA00023263"/>
    </source>
</evidence>
<feature type="chain" id="PRO_5046405337" evidence="7">
    <location>
        <begin position="22"/>
        <end position="1027"/>
    </location>
</feature>
<protein>
    <submittedName>
        <fullName evidence="9">Type IV pilin biogenesis protein</fullName>
    </submittedName>
</protein>
<proteinExistence type="inferred from homology"/>
<dbReference type="Gene3D" id="3.40.50.410">
    <property type="entry name" value="von Willebrand factor, type A domain"/>
    <property type="match status" value="1"/>
</dbReference>
<feature type="signal peptide" evidence="7">
    <location>
        <begin position="1"/>
        <end position="21"/>
    </location>
</feature>
<evidence type="ECO:0000256" key="3">
    <source>
        <dbReference type="ARBA" id="ARBA00022558"/>
    </source>
</evidence>
<dbReference type="InterPro" id="IPR011047">
    <property type="entry name" value="Quinoprotein_ADH-like_sf"/>
</dbReference>
<dbReference type="Proteomes" id="UP000663651">
    <property type="component" value="Chromosome"/>
</dbReference>
<evidence type="ECO:0000256" key="4">
    <source>
        <dbReference type="ARBA" id="ARBA00022723"/>
    </source>
</evidence>
<accession>A0ABX7Q0S1</accession>
<comment type="subcellular location">
    <subcellularLocation>
        <location evidence="1">Fimbrium</location>
    </subcellularLocation>
</comment>
<sequence>MLTSRFFRKIMRILSVPVTLAQIVAAPGIAAADDTEIYSAGATMKPMVMIIMDNSGSMDDGVPYDNVTTYAGTYANATRYQYRCLKYKQNGVCSQTEWREYTGAFTDEINRDGGIDVAGHDGIDDSNYGLKTGNRLNYEATPSVSKISTAKGVLNNLVDLMYANVDFGFMKFNQDDGGNIISKIGATVTAMHGQISAINAGTWTPLAEALTDAGKYFEDTYTGQYSPWNENNWCQKAFIIIITDGEPTHDTDTSIIGHFLDGGKTGITDDNRGQKWDQNGDYNWHSSNPNDSLNNDVWFADDTYSDTVPQTFLDDVARYLYRNDLRPPGSDNSLQGNQNVTTYTIGFSHDSPLLQKTAQEGGGLYFTANNAAELERSLLMALDDIAKKLQTYTAPVVPITRTSSGDKMYLAFFKPLAYSKFWVGDLHKYGLSSTNQIIDSAGNPATDTSGAMLDTALPYWSVSSQLKSRASARNIYTYLGTNANLTDASNAFTTGNGGLTAAVLGDPAKSNSANATTTARDDLIQYIHGMDSYDDDGDSNWAEKRDFILGDILHSVPLVVDYNGPDAVDPNRHIFFGSNDGMLHCISDTDGSEEWAFVPPDALPRLKLFEEGASHPYFVDGSVKLYQERNSSGVITRAIIIFGQRAGGDNYYALDVTNPVAPQLLWRINSSSSGLSEMGQTWSDPLVVKVKKNDGAGVAVTHDAIMFGAGFDPSLSNNEAVAAAAKGRGVFIVDLMTGALLSSFQHTVANGMNYAIPSTVAAVDRDSDGIVDRIYVGDLGGNLWRIAKSPDSAVEGDASKDVNLIDNWDIRKLFASNPGADSSSGRKIFYQPEIALQSGYDYIYFGTGDRDNPRADTVVDRLYGVKDVNADVSAFSTLTEVSLTDQTGVISTSTAPLASNGWYIRLIASDGEKSLAAPVLFNKYVLFGSFLPNNAMCDIGGGAKLYAVNYLTGLYTRYNLGNGIPTEAVLVVRPTGTTAFVGAGGGVVNLSSLTPDTGGSGSANETPIEEVFNFMTGIIPISWREVF</sequence>
<keyword evidence="5" id="KW-0106">Calcium</keyword>
<name>A0ABX7Q0S1_9BACT</name>
<keyword evidence="4" id="KW-0479">Metal-binding</keyword>
<evidence type="ECO:0000313" key="10">
    <source>
        <dbReference type="Proteomes" id="UP000663651"/>
    </source>
</evidence>
<evidence type="ECO:0000256" key="7">
    <source>
        <dbReference type="SAM" id="SignalP"/>
    </source>
</evidence>
<keyword evidence="7" id="KW-0732">Signal</keyword>
<dbReference type="Pfam" id="PF05567">
    <property type="entry name" value="T4P_PilY1"/>
    <property type="match status" value="1"/>
</dbReference>
<gene>
    <name evidence="9" type="ORF">JZM60_10845</name>
</gene>
<keyword evidence="10" id="KW-1185">Reference proteome</keyword>
<organism evidence="9 10">
    <name type="scientific">Geobacter benzoatilyticus</name>
    <dbReference type="NCBI Taxonomy" id="2815309"/>
    <lineage>
        <taxon>Bacteria</taxon>
        <taxon>Pseudomonadati</taxon>
        <taxon>Thermodesulfobacteriota</taxon>
        <taxon>Desulfuromonadia</taxon>
        <taxon>Geobacterales</taxon>
        <taxon>Geobacteraceae</taxon>
        <taxon>Geobacter</taxon>
    </lineage>
</organism>
<evidence type="ECO:0000256" key="5">
    <source>
        <dbReference type="ARBA" id="ARBA00022837"/>
    </source>
</evidence>
<feature type="domain" description="PilY1 beta-propeller" evidence="8">
    <location>
        <begin position="573"/>
        <end position="886"/>
    </location>
</feature>
<reference evidence="9 10" key="1">
    <citation type="submission" date="2021-03" db="EMBL/GenBank/DDBJ databases">
        <title>Geobacter metallireducens gen. nov. sp. nov., a microorganism capable of coupling the complete oxidation of organic compounds to the reduction of iron and other metals.</title>
        <authorList>
            <person name="Li Y."/>
        </authorList>
    </citation>
    <scope>NUCLEOTIDE SEQUENCE [LARGE SCALE GENOMIC DNA]</scope>
    <source>
        <strain evidence="9 10">Jerry-YX</strain>
    </source>
</reference>
<evidence type="ECO:0000313" key="9">
    <source>
        <dbReference type="EMBL" id="QSV44665.1"/>
    </source>
</evidence>
<evidence type="ECO:0000256" key="1">
    <source>
        <dbReference type="ARBA" id="ARBA00004561"/>
    </source>
</evidence>
<keyword evidence="6" id="KW-0281">Fimbrium</keyword>
<dbReference type="SUPFAM" id="SSF53300">
    <property type="entry name" value="vWA-like"/>
    <property type="match status" value="1"/>
</dbReference>